<dbReference type="Gene3D" id="1.20.120.10">
    <property type="entry name" value="Cytochrome c/b562"/>
    <property type="match status" value="1"/>
</dbReference>
<dbReference type="InterPro" id="IPR012127">
    <property type="entry name" value="Cyt_c_prime"/>
</dbReference>
<comment type="caution">
    <text evidence="9">The sequence shown here is derived from an EMBL/GenBank/DDBJ whole genome shotgun (WGS) entry which is preliminary data.</text>
</comment>
<dbReference type="InterPro" id="IPR010980">
    <property type="entry name" value="Cyt_c/b562"/>
</dbReference>
<accession>A0A4Z0M5F0</accession>
<sequence length="160" mass="17304">MRGKTRTLLLSLPVLAAGLAVSLQAPAHLDDKQPMQSYRQSWFALVGMNFGTLASMVKGDMPWNDEMAKTAASDLSALTQMDVSRAFPPGTEKGTTRAKPEIWEEFDDFKADLAELQEAVAALQVAADSGDKKAIAAAVGETGKTCKGCHDEFKSKDYLY</sequence>
<evidence type="ECO:0000313" key="10">
    <source>
        <dbReference type="Proteomes" id="UP000298050"/>
    </source>
</evidence>
<dbReference type="RefSeq" id="WP_135441751.1">
    <property type="nucleotide sequence ID" value="NZ_SRLE01000005.1"/>
</dbReference>
<evidence type="ECO:0000256" key="5">
    <source>
        <dbReference type="ARBA" id="ARBA00023004"/>
    </source>
</evidence>
<dbReference type="PRINTS" id="PR00608">
    <property type="entry name" value="CYTCHROMECII"/>
</dbReference>
<evidence type="ECO:0000256" key="2">
    <source>
        <dbReference type="ARBA" id="ARBA00022617"/>
    </source>
</evidence>
<evidence type="ECO:0000256" key="8">
    <source>
        <dbReference type="SAM" id="SignalP"/>
    </source>
</evidence>
<dbReference type="Pfam" id="PF01322">
    <property type="entry name" value="Cytochrom_C_2"/>
    <property type="match status" value="1"/>
</dbReference>
<gene>
    <name evidence="9" type="ORF">E4634_05830</name>
</gene>
<reference evidence="9 10" key="1">
    <citation type="submission" date="2019-04" db="EMBL/GenBank/DDBJ databases">
        <title>Taxonomy of novel Haliea sp. from mangrove soil of West Coast of India.</title>
        <authorList>
            <person name="Verma A."/>
            <person name="Kumar P."/>
            <person name="Krishnamurthi S."/>
        </authorList>
    </citation>
    <scope>NUCLEOTIDE SEQUENCE [LARGE SCALE GENOMIC DNA]</scope>
    <source>
        <strain evidence="9 10">SAOS-164</strain>
    </source>
</reference>
<evidence type="ECO:0000256" key="7">
    <source>
        <dbReference type="PIRSR" id="PIRSR000027-2"/>
    </source>
</evidence>
<dbReference type="PIRSF" id="PIRSF000027">
    <property type="entry name" value="Cytc_c_prime"/>
    <property type="match status" value="1"/>
</dbReference>
<keyword evidence="2 7" id="KW-0349">Heme</keyword>
<keyword evidence="3 6" id="KW-0479">Metal-binding</keyword>
<dbReference type="OrthoDB" id="5520910at2"/>
<dbReference type="EMBL" id="SRLE01000005">
    <property type="protein sequence ID" value="TGD74719.1"/>
    <property type="molecule type" value="Genomic_DNA"/>
</dbReference>
<keyword evidence="1" id="KW-0813">Transport</keyword>
<feature type="binding site" description="covalent" evidence="7">
    <location>
        <position position="149"/>
    </location>
    <ligand>
        <name>heme c</name>
        <dbReference type="ChEBI" id="CHEBI:61717"/>
    </ligand>
</feature>
<protein>
    <submittedName>
        <fullName evidence="9">Cytochrome c</fullName>
    </submittedName>
</protein>
<proteinExistence type="predicted"/>
<dbReference type="InterPro" id="IPR015984">
    <property type="entry name" value="Cyt_c_prime_subgr"/>
</dbReference>
<dbReference type="GO" id="GO:0020037">
    <property type="term" value="F:heme binding"/>
    <property type="evidence" value="ECO:0007669"/>
    <property type="project" value="InterPro"/>
</dbReference>
<evidence type="ECO:0000256" key="3">
    <source>
        <dbReference type="ARBA" id="ARBA00022723"/>
    </source>
</evidence>
<dbReference type="PROSITE" id="PS51009">
    <property type="entry name" value="CYTCII"/>
    <property type="match status" value="1"/>
</dbReference>
<keyword evidence="10" id="KW-1185">Reference proteome</keyword>
<keyword evidence="5 6" id="KW-0408">Iron</keyword>
<keyword evidence="4" id="KW-0249">Electron transport</keyword>
<feature type="binding site" description="covalent" evidence="7">
    <location>
        <position position="146"/>
    </location>
    <ligand>
        <name>heme c</name>
        <dbReference type="ChEBI" id="CHEBI:61717"/>
    </ligand>
</feature>
<comment type="PTM">
    <text evidence="7">Binds 1 heme group per subunit.</text>
</comment>
<evidence type="ECO:0000313" key="9">
    <source>
        <dbReference type="EMBL" id="TGD74719.1"/>
    </source>
</evidence>
<dbReference type="InterPro" id="IPR002321">
    <property type="entry name" value="Cyt_c_II"/>
</dbReference>
<dbReference type="AlphaFoldDB" id="A0A4Z0M5F0"/>
<evidence type="ECO:0000256" key="4">
    <source>
        <dbReference type="ARBA" id="ARBA00022982"/>
    </source>
</evidence>
<feature type="binding site" description="axial binding residue" evidence="6">
    <location>
        <position position="150"/>
    </location>
    <ligand>
        <name>heme c</name>
        <dbReference type="ChEBI" id="CHEBI:61717"/>
    </ligand>
    <ligandPart>
        <name>Fe</name>
        <dbReference type="ChEBI" id="CHEBI:18248"/>
    </ligandPart>
</feature>
<evidence type="ECO:0000256" key="6">
    <source>
        <dbReference type="PIRSR" id="PIRSR000027-1"/>
    </source>
</evidence>
<dbReference type="SUPFAM" id="SSF47175">
    <property type="entry name" value="Cytochromes"/>
    <property type="match status" value="1"/>
</dbReference>
<dbReference type="Proteomes" id="UP000298050">
    <property type="component" value="Unassembled WGS sequence"/>
</dbReference>
<keyword evidence="8" id="KW-0732">Signal</keyword>
<dbReference type="GO" id="GO:0005506">
    <property type="term" value="F:iron ion binding"/>
    <property type="evidence" value="ECO:0007669"/>
    <property type="project" value="InterPro"/>
</dbReference>
<name>A0A4Z0M5F0_9GAMM</name>
<evidence type="ECO:0000256" key="1">
    <source>
        <dbReference type="ARBA" id="ARBA00022448"/>
    </source>
</evidence>
<dbReference type="GO" id="GO:0022900">
    <property type="term" value="P:electron transport chain"/>
    <property type="evidence" value="ECO:0007669"/>
    <property type="project" value="InterPro"/>
</dbReference>
<dbReference type="GO" id="GO:0042597">
    <property type="term" value="C:periplasmic space"/>
    <property type="evidence" value="ECO:0007669"/>
    <property type="project" value="InterPro"/>
</dbReference>
<feature type="signal peptide" evidence="8">
    <location>
        <begin position="1"/>
        <end position="27"/>
    </location>
</feature>
<dbReference type="GO" id="GO:0009055">
    <property type="term" value="F:electron transfer activity"/>
    <property type="evidence" value="ECO:0007669"/>
    <property type="project" value="InterPro"/>
</dbReference>
<feature type="chain" id="PRO_5021276938" evidence="8">
    <location>
        <begin position="28"/>
        <end position="160"/>
    </location>
</feature>
<organism evidence="9 10">
    <name type="scientific">Mangrovimicrobium sediminis</name>
    <dbReference type="NCBI Taxonomy" id="2562682"/>
    <lineage>
        <taxon>Bacteria</taxon>
        <taxon>Pseudomonadati</taxon>
        <taxon>Pseudomonadota</taxon>
        <taxon>Gammaproteobacteria</taxon>
        <taxon>Cellvibrionales</taxon>
        <taxon>Halieaceae</taxon>
        <taxon>Mangrovimicrobium</taxon>
    </lineage>
</organism>